<accession>A0A5J4TTY9</accession>
<protein>
    <submittedName>
        <fullName evidence="1">Uncharacterized protein</fullName>
    </submittedName>
</protein>
<dbReference type="EMBL" id="SNRW01025491">
    <property type="protein sequence ID" value="KAA6361480.1"/>
    <property type="molecule type" value="Genomic_DNA"/>
</dbReference>
<evidence type="ECO:0000313" key="2">
    <source>
        <dbReference type="Proteomes" id="UP000324800"/>
    </source>
</evidence>
<name>A0A5J4TTY9_9EUKA</name>
<dbReference type="Proteomes" id="UP000324800">
    <property type="component" value="Unassembled WGS sequence"/>
</dbReference>
<feature type="non-terminal residue" evidence="1">
    <location>
        <position position="1"/>
    </location>
</feature>
<evidence type="ECO:0000313" key="1">
    <source>
        <dbReference type="EMBL" id="KAA6361480.1"/>
    </source>
</evidence>
<proteinExistence type="predicted"/>
<sequence length="349" mass="40733">SHHATSHTEGNIRTSQSFLFNQIQPNTTPIEASKRQIKCNSLCHLLEQEQIKQEIDYNSLEDSYTAVGIIPLLCTISEKASHLPLRGTALFALSLISSSLNSHPAMHAALSRQSHDEWVNTYIDDYESKQKKKDKEERNQRVINELRRTILGKDIYYEEQNNKHLQNTKRRNNDNMDIFIKRLPQNITDWDFPSRFGFGVSFPSTFKKILTVGDKKKELLQEQYIEIDKEIIDQKWQDSIYPILQLQQPGMRDISIKTLNRLSADNSIIIMDIRILPVFIAQILPHFASGFSMSDIHRIQIVETREQDTRRSNAYEIKHQQQAEPVKMRRLSEELVTTPNDIKRSYRKK</sequence>
<comment type="caution">
    <text evidence="1">The sequence shown here is derived from an EMBL/GenBank/DDBJ whole genome shotgun (WGS) entry which is preliminary data.</text>
</comment>
<dbReference type="AlphaFoldDB" id="A0A5J4TTY9"/>
<reference evidence="1 2" key="1">
    <citation type="submission" date="2019-03" db="EMBL/GenBank/DDBJ databases">
        <title>Single cell metagenomics reveals metabolic interactions within the superorganism composed of flagellate Streblomastix strix and complex community of Bacteroidetes bacteria on its surface.</title>
        <authorList>
            <person name="Treitli S.C."/>
            <person name="Kolisko M."/>
            <person name="Husnik F."/>
            <person name="Keeling P."/>
            <person name="Hampl V."/>
        </authorList>
    </citation>
    <scope>NUCLEOTIDE SEQUENCE [LARGE SCALE GENOMIC DNA]</scope>
    <source>
        <strain evidence="1">ST1C</strain>
    </source>
</reference>
<organism evidence="1 2">
    <name type="scientific">Streblomastix strix</name>
    <dbReference type="NCBI Taxonomy" id="222440"/>
    <lineage>
        <taxon>Eukaryota</taxon>
        <taxon>Metamonada</taxon>
        <taxon>Preaxostyla</taxon>
        <taxon>Oxymonadida</taxon>
        <taxon>Streblomastigidae</taxon>
        <taxon>Streblomastix</taxon>
    </lineage>
</organism>
<gene>
    <name evidence="1" type="ORF">EZS28_042993</name>
</gene>